<dbReference type="Proteomes" id="UP000295554">
    <property type="component" value="Unassembled WGS sequence"/>
</dbReference>
<name>A0A4R5LWP7_9GAMM</name>
<organism evidence="2 3">
    <name type="scientific">Seongchinamella unica</name>
    <dbReference type="NCBI Taxonomy" id="2547392"/>
    <lineage>
        <taxon>Bacteria</taxon>
        <taxon>Pseudomonadati</taxon>
        <taxon>Pseudomonadota</taxon>
        <taxon>Gammaproteobacteria</taxon>
        <taxon>Cellvibrionales</taxon>
        <taxon>Halieaceae</taxon>
        <taxon>Seongchinamella</taxon>
    </lineage>
</organism>
<feature type="transmembrane region" description="Helical" evidence="1">
    <location>
        <begin position="57"/>
        <end position="77"/>
    </location>
</feature>
<keyword evidence="1" id="KW-0812">Transmembrane</keyword>
<evidence type="ECO:0008006" key="4">
    <source>
        <dbReference type="Google" id="ProtNLM"/>
    </source>
</evidence>
<evidence type="ECO:0000256" key="1">
    <source>
        <dbReference type="SAM" id="Phobius"/>
    </source>
</evidence>
<proteinExistence type="predicted"/>
<feature type="transmembrane region" description="Helical" evidence="1">
    <location>
        <begin position="20"/>
        <end position="37"/>
    </location>
</feature>
<evidence type="ECO:0000313" key="3">
    <source>
        <dbReference type="Proteomes" id="UP000295554"/>
    </source>
</evidence>
<comment type="caution">
    <text evidence="2">The sequence shown here is derived from an EMBL/GenBank/DDBJ whole genome shotgun (WGS) entry which is preliminary data.</text>
</comment>
<feature type="transmembrane region" description="Helical" evidence="1">
    <location>
        <begin position="251"/>
        <end position="269"/>
    </location>
</feature>
<dbReference type="OrthoDB" id="6022998at2"/>
<sequence>MKDTDGLVGTSNARYGLFTLVKYLVYALLSLNVYLFLQEELGALKHTFVDGYELGQVIQVFAATIDTTAWVVLLLLFELETSVLDDARIRGPVKWLLHGLRLVCYAAVFYAFTGYYAELVTLYQVTALPGFDACHSLDQSLALLLDIDEYEPLSAANCASLVQPVYQIGDFDIVAQGEILQQARWLAWTDVINSATWLLVVIVLEVEVRLQLRGDLSERIMRVTLVCKYALYGTLFACAGYWGVAGDFLDFWDAALWLFAFIFIELNVFEWQAETSKEAPAAA</sequence>
<feature type="transmembrane region" description="Helical" evidence="1">
    <location>
        <begin position="225"/>
        <end position="245"/>
    </location>
</feature>
<dbReference type="AlphaFoldDB" id="A0A4R5LWP7"/>
<reference evidence="2 3" key="1">
    <citation type="submission" date="2019-03" db="EMBL/GenBank/DDBJ databases">
        <title>Seongchinamella monodicae gen. nov., sp. nov., a novel member of the Gammaproteobacteria isolated from a tidal mudflat of beach.</title>
        <authorList>
            <person name="Yang H.G."/>
            <person name="Kang J.W."/>
            <person name="Lee S.D."/>
        </authorList>
    </citation>
    <scope>NUCLEOTIDE SEQUENCE [LARGE SCALE GENOMIC DNA]</scope>
    <source>
        <strain evidence="2 3">GH4-78</strain>
    </source>
</reference>
<dbReference type="RefSeq" id="WP_133210792.1">
    <property type="nucleotide sequence ID" value="NZ_SMSE01000001.1"/>
</dbReference>
<keyword evidence="1" id="KW-1133">Transmembrane helix</keyword>
<gene>
    <name evidence="2" type="ORF">E2F43_06620</name>
</gene>
<keyword evidence="3" id="KW-1185">Reference proteome</keyword>
<evidence type="ECO:0000313" key="2">
    <source>
        <dbReference type="EMBL" id="TDG15893.1"/>
    </source>
</evidence>
<accession>A0A4R5LWP7</accession>
<feature type="transmembrane region" description="Helical" evidence="1">
    <location>
        <begin position="185"/>
        <end position="204"/>
    </location>
</feature>
<dbReference type="EMBL" id="SMSE01000001">
    <property type="protein sequence ID" value="TDG15893.1"/>
    <property type="molecule type" value="Genomic_DNA"/>
</dbReference>
<feature type="transmembrane region" description="Helical" evidence="1">
    <location>
        <begin position="98"/>
        <end position="117"/>
    </location>
</feature>
<keyword evidence="1" id="KW-0472">Membrane</keyword>
<protein>
    <recommendedName>
        <fullName evidence="4">Shikimate kinase</fullName>
    </recommendedName>
</protein>